<evidence type="ECO:0000313" key="2">
    <source>
        <dbReference type="EMBL" id="MCF1349054.1"/>
    </source>
</evidence>
<comment type="caution">
    <text evidence="2">The sequence shown here is derived from an EMBL/GenBank/DDBJ whole genome shotgun (WGS) entry which is preliminary data.</text>
</comment>
<evidence type="ECO:0000313" key="3">
    <source>
        <dbReference type="Proteomes" id="UP001201240"/>
    </source>
</evidence>
<dbReference type="EMBL" id="JAJBIS010000001">
    <property type="protein sequence ID" value="MCF1349054.1"/>
    <property type="molecule type" value="Genomic_DNA"/>
</dbReference>
<protein>
    <recommendedName>
        <fullName evidence="4">DUF1410 domain-containing protein</fullName>
    </recommendedName>
</protein>
<proteinExistence type="predicted"/>
<feature type="compositionally biased region" description="Pro residues" evidence="1">
    <location>
        <begin position="15"/>
        <end position="25"/>
    </location>
</feature>
<name>A0ABD4SL51_UREUR</name>
<accession>A0ABD4SL51</accession>
<sequence>MNYQTEKVEFENTPTPTPKPTPTPTPKEDKAVLSSVELVEKDATTKKAKVKLTFSKALVVANETTPSLKLTLTKKGAQETKEVELVLSEDKLSVTTKDLVEFATDTYNVSKLMINDTEANVDAIKSSDLKVAEETPKQEDKAVVSSVELVDKDATTKKAKVKLTFSKALVVANETTPSLKLTLTKKGAQETKEVELVLSADKLSVTTKDLVEFATDTYNVSKLMINDTEANVDAIKSSDLKVAEEQINPAA</sequence>
<reference evidence="2 3" key="1">
    <citation type="submission" date="2021-10" db="EMBL/GenBank/DDBJ databases">
        <title>Sequencing the mobilome of antimicrobial resistant bacterial isolates spanning a range of GC content: The potential of a sustainable low cost, low infrastructure approach for surveillance with Oxford Nanopore sequencing.</title>
        <authorList>
            <person name="Sands K."/>
        </authorList>
    </citation>
    <scope>NUCLEOTIDE SEQUENCE [LARGE SCALE GENOMIC DNA]</scope>
    <source>
        <strain evidence="2 3">MIN-202</strain>
    </source>
</reference>
<feature type="region of interest" description="Disordered" evidence="1">
    <location>
        <begin position="1"/>
        <end position="29"/>
    </location>
</feature>
<dbReference type="AlphaFoldDB" id="A0ABD4SL51"/>
<evidence type="ECO:0008006" key="4">
    <source>
        <dbReference type="Google" id="ProtNLM"/>
    </source>
</evidence>
<organism evidence="2 3">
    <name type="scientific">Ureaplasma urealyticum</name>
    <name type="common">Ureaplasma urealyticum biotype 2</name>
    <dbReference type="NCBI Taxonomy" id="2130"/>
    <lineage>
        <taxon>Bacteria</taxon>
        <taxon>Bacillati</taxon>
        <taxon>Mycoplasmatota</taxon>
        <taxon>Mycoplasmoidales</taxon>
        <taxon>Mycoplasmoidaceae</taxon>
        <taxon>Ureaplasma</taxon>
    </lineage>
</organism>
<dbReference type="Proteomes" id="UP001201240">
    <property type="component" value="Unassembled WGS sequence"/>
</dbReference>
<dbReference type="RefSeq" id="WP_234493681.1">
    <property type="nucleotide sequence ID" value="NZ_JAJBIS010000001.1"/>
</dbReference>
<evidence type="ECO:0000256" key="1">
    <source>
        <dbReference type="SAM" id="MobiDB-lite"/>
    </source>
</evidence>
<feature type="compositionally biased region" description="Basic and acidic residues" evidence="1">
    <location>
        <begin position="1"/>
        <end position="10"/>
    </location>
</feature>
<gene>
    <name evidence="2" type="ORF">LH652_01955</name>
</gene>